<feature type="region of interest" description="Disordered" evidence="1">
    <location>
        <begin position="1"/>
        <end position="33"/>
    </location>
</feature>
<gene>
    <name evidence="2" type="ORF">IEQ34_003901</name>
</gene>
<dbReference type="AlphaFoldDB" id="A0AAV7HF52"/>
<dbReference type="EMBL" id="JAGFBR010000005">
    <property type="protein sequence ID" value="KAH0466663.1"/>
    <property type="molecule type" value="Genomic_DNA"/>
</dbReference>
<comment type="caution">
    <text evidence="2">The sequence shown here is derived from an EMBL/GenBank/DDBJ whole genome shotgun (WGS) entry which is preliminary data.</text>
</comment>
<keyword evidence="3" id="KW-1185">Reference proteome</keyword>
<sequence>MTTTSSLNPWIACKPTDTGKSMGLSGVSSNSNSRSFKDVVAGGSSSSSPKLDLVQTSLKASIFGRLLQIDQAMAFISHPSVARILVEMDVFKKHPKEICLVLQNLGTYKK</sequence>
<accession>A0AAV7HF52</accession>
<organism evidence="2 3">
    <name type="scientific">Dendrobium chrysotoxum</name>
    <name type="common">Orchid</name>
    <dbReference type="NCBI Taxonomy" id="161865"/>
    <lineage>
        <taxon>Eukaryota</taxon>
        <taxon>Viridiplantae</taxon>
        <taxon>Streptophyta</taxon>
        <taxon>Embryophyta</taxon>
        <taxon>Tracheophyta</taxon>
        <taxon>Spermatophyta</taxon>
        <taxon>Magnoliopsida</taxon>
        <taxon>Liliopsida</taxon>
        <taxon>Asparagales</taxon>
        <taxon>Orchidaceae</taxon>
        <taxon>Epidendroideae</taxon>
        <taxon>Malaxideae</taxon>
        <taxon>Dendrobiinae</taxon>
        <taxon>Dendrobium</taxon>
    </lineage>
</organism>
<proteinExistence type="predicted"/>
<dbReference type="Proteomes" id="UP000775213">
    <property type="component" value="Unassembled WGS sequence"/>
</dbReference>
<name>A0AAV7HF52_DENCH</name>
<protein>
    <submittedName>
        <fullName evidence="2">Uncharacterized protein</fullName>
    </submittedName>
</protein>
<reference evidence="2 3" key="1">
    <citation type="journal article" date="2021" name="Hortic Res">
        <title>Chromosome-scale assembly of the Dendrobium chrysotoxum genome enhances the understanding of orchid evolution.</title>
        <authorList>
            <person name="Zhang Y."/>
            <person name="Zhang G.Q."/>
            <person name="Zhang D."/>
            <person name="Liu X.D."/>
            <person name="Xu X.Y."/>
            <person name="Sun W.H."/>
            <person name="Yu X."/>
            <person name="Zhu X."/>
            <person name="Wang Z.W."/>
            <person name="Zhao X."/>
            <person name="Zhong W.Y."/>
            <person name="Chen H."/>
            <person name="Yin W.L."/>
            <person name="Huang T."/>
            <person name="Niu S.C."/>
            <person name="Liu Z.J."/>
        </authorList>
    </citation>
    <scope>NUCLEOTIDE SEQUENCE [LARGE SCALE GENOMIC DNA]</scope>
    <source>
        <strain evidence="2">Lindl</strain>
    </source>
</reference>
<feature type="compositionally biased region" description="Low complexity" evidence="1">
    <location>
        <begin position="21"/>
        <end position="33"/>
    </location>
</feature>
<evidence type="ECO:0000313" key="2">
    <source>
        <dbReference type="EMBL" id="KAH0466663.1"/>
    </source>
</evidence>
<evidence type="ECO:0000313" key="3">
    <source>
        <dbReference type="Proteomes" id="UP000775213"/>
    </source>
</evidence>
<evidence type="ECO:0000256" key="1">
    <source>
        <dbReference type="SAM" id="MobiDB-lite"/>
    </source>
</evidence>